<keyword evidence="7" id="KW-1185">Reference proteome</keyword>
<evidence type="ECO:0000256" key="3">
    <source>
        <dbReference type="ARBA" id="ARBA00022833"/>
    </source>
</evidence>
<evidence type="ECO:0000256" key="1">
    <source>
        <dbReference type="ARBA" id="ARBA00022723"/>
    </source>
</evidence>
<evidence type="ECO:0000256" key="4">
    <source>
        <dbReference type="PROSITE-ProRule" id="PRU00325"/>
    </source>
</evidence>
<accession>E0S736</accession>
<dbReference type="SMART" id="SM00575">
    <property type="entry name" value="ZnF_PMZ"/>
    <property type="match status" value="1"/>
</dbReference>
<dbReference type="GO" id="GO:0008270">
    <property type="term" value="F:zinc ion binding"/>
    <property type="evidence" value="ECO:0007669"/>
    <property type="project" value="UniProtKB-KW"/>
</dbReference>
<keyword evidence="1" id="KW-0479">Metal-binding</keyword>
<evidence type="ECO:0000313" key="6">
    <source>
        <dbReference type="EMBL" id="ADM11464.1"/>
    </source>
</evidence>
<dbReference type="HOGENOM" id="CLU_043427_0_0_1"/>
<evidence type="ECO:0000256" key="2">
    <source>
        <dbReference type="ARBA" id="ARBA00022771"/>
    </source>
</evidence>
<evidence type="ECO:0000259" key="5">
    <source>
        <dbReference type="PROSITE" id="PS50966"/>
    </source>
</evidence>
<dbReference type="AlphaFoldDB" id="E0S736"/>
<dbReference type="PANTHER" id="PTHR31973:SF187">
    <property type="entry name" value="MUTATOR TRANSPOSASE MUDRA PROTEIN"/>
    <property type="match status" value="1"/>
</dbReference>
<dbReference type="GeneID" id="9699136"/>
<dbReference type="KEGG" id="ein:Eint_050150"/>
<dbReference type="PROSITE" id="PS50966">
    <property type="entry name" value="ZF_SWIM"/>
    <property type="match status" value="1"/>
</dbReference>
<protein>
    <recommendedName>
        <fullName evidence="5">SWIM-type domain-containing protein</fullName>
    </recommendedName>
</protein>
<gene>
    <name evidence="6" type="ORF">Eint_050150</name>
</gene>
<dbReference type="Proteomes" id="UP000002313">
    <property type="component" value="Chromosome V"/>
</dbReference>
<name>E0S736_ENCIT</name>
<dbReference type="VEuPathDB" id="MicrosporidiaDB:Eint_050150"/>
<keyword evidence="2 4" id="KW-0863">Zinc-finger</keyword>
<keyword evidence="3" id="KW-0862">Zinc</keyword>
<dbReference type="RefSeq" id="XP_003072824.1">
    <property type="nucleotide sequence ID" value="XM_003072778.1"/>
</dbReference>
<proteinExistence type="predicted"/>
<organism evidence="6 7">
    <name type="scientific">Encephalitozoon intestinalis (strain ATCC 50506)</name>
    <name type="common">Microsporidian parasite</name>
    <name type="synonym">Septata intestinalis</name>
    <dbReference type="NCBI Taxonomy" id="876142"/>
    <lineage>
        <taxon>Eukaryota</taxon>
        <taxon>Fungi</taxon>
        <taxon>Fungi incertae sedis</taxon>
        <taxon>Microsporidia</taxon>
        <taxon>Unikaryonidae</taxon>
        <taxon>Encephalitozoon</taxon>
    </lineage>
</organism>
<reference evidence="6 7" key="2">
    <citation type="journal article" date="2012" name="Proc. Natl. Acad. Sci. U.S.A.">
        <title>Gain and loss of multiple functionally related, horizontally transferred genes in the reduced genomes of two microsporidian parasites.</title>
        <authorList>
            <person name="Pombert J.-F."/>
            <person name="Selman M."/>
            <person name="Burki F."/>
            <person name="Bardell F.T."/>
            <person name="Farinelli L."/>
            <person name="Solter L.F."/>
            <person name="Whitman D.W."/>
            <person name="Weiss L.M."/>
            <person name="Corradi N."/>
            <person name="Keeling P.J."/>
        </authorList>
    </citation>
    <scope>NUCLEOTIDE SEQUENCE [LARGE SCALE GENOMIC DNA]</scope>
    <source>
        <strain evidence="6 7">ATCC 50506</strain>
    </source>
</reference>
<dbReference type="InterPro" id="IPR006564">
    <property type="entry name" value="Znf_PMZ"/>
</dbReference>
<feature type="domain" description="SWIM-type" evidence="5">
    <location>
        <begin position="401"/>
        <end position="433"/>
    </location>
</feature>
<dbReference type="PANTHER" id="PTHR31973">
    <property type="entry name" value="POLYPROTEIN, PUTATIVE-RELATED"/>
    <property type="match status" value="1"/>
</dbReference>
<dbReference type="Pfam" id="PF04434">
    <property type="entry name" value="SWIM"/>
    <property type="match status" value="1"/>
</dbReference>
<evidence type="ECO:0000313" key="7">
    <source>
        <dbReference type="Proteomes" id="UP000002313"/>
    </source>
</evidence>
<sequence length="492" mass="56474">MKGLSVNDILSTREEAEKALIDHAVRNNLNYDLEETPKSISVLCKGREEFGCDARIVAQLRKKDGVFVVKRIRLSHKCPVVTSKYGSPDEMVRMEVQKAIGDRYARIGEILSVLADMNIKMGYFSVWKAMRQNDKTEKENMEMICGEEGGKDELFGRALKEFSQEFLELNPCAVAHQKKKMFFFSFPEYLDVLVPIVEIRIYKRTEGFAMLGVLRDPTWSPIVYSCAVSDTGSRESTFEYFIDSMPKLFFLVDFDCELINILRRKERDFFVKTRDICKFYYNKNKSIDGVEDIWNKCNTSKEWSTPELNFMERKHYLKSCCETEMLGMQNTSECDAEFIGLGIFNLPFFDCVCAILKLSSDNLSQRKKASFGEGKGKGLFGNNVIRRIEKNTSVETADTFYDVDLQNQTCTCGKFQEFLIPCPHACKKILDSGEDPYLYVSDLYSKTRLQDLKDIIPVADLPVKCQSDRNLLKRGPGRPKKILVREPSAVRS</sequence>
<reference evidence="6 7" key="1">
    <citation type="journal article" date="2010" name="Nat. Commun.">
        <title>The complete sequence of the smallest known nuclear genome from the microsporidian Encephalitozoon intestinalis.</title>
        <authorList>
            <person name="Corradi N."/>
            <person name="Pombert J.-F."/>
            <person name="Farinelli L."/>
            <person name="Didier E.S."/>
            <person name="Keeling P.J."/>
        </authorList>
    </citation>
    <scope>NUCLEOTIDE SEQUENCE [LARGE SCALE GENOMIC DNA]</scope>
    <source>
        <strain evidence="6 7">ATCC 50506</strain>
    </source>
</reference>
<dbReference type="OrthoDB" id="2187956at2759"/>
<dbReference type="InterPro" id="IPR007527">
    <property type="entry name" value="Znf_SWIM"/>
</dbReference>
<dbReference type="EMBL" id="CP001946">
    <property type="protein sequence ID" value="ADM11464.1"/>
    <property type="molecule type" value="Genomic_DNA"/>
</dbReference>